<feature type="transmembrane region" description="Helical" evidence="8">
    <location>
        <begin position="274"/>
        <end position="294"/>
    </location>
</feature>
<evidence type="ECO:0000256" key="5">
    <source>
        <dbReference type="ARBA" id="ARBA00029447"/>
    </source>
</evidence>
<evidence type="ECO:0000256" key="3">
    <source>
        <dbReference type="ARBA" id="ARBA00023136"/>
    </source>
</evidence>
<evidence type="ECO:0000256" key="2">
    <source>
        <dbReference type="ARBA" id="ARBA00022475"/>
    </source>
</evidence>
<dbReference type="EMBL" id="JAGKSQ010000004">
    <property type="protein sequence ID" value="MBP3951660.1"/>
    <property type="molecule type" value="Genomic_DNA"/>
</dbReference>
<organism evidence="11 12">
    <name type="scientific">Halalkalibacter suaedae</name>
    <dbReference type="NCBI Taxonomy" id="2822140"/>
    <lineage>
        <taxon>Bacteria</taxon>
        <taxon>Bacillati</taxon>
        <taxon>Bacillota</taxon>
        <taxon>Bacilli</taxon>
        <taxon>Bacillales</taxon>
        <taxon>Bacillaceae</taxon>
        <taxon>Halalkalibacter</taxon>
    </lineage>
</organism>
<proteinExistence type="inferred from homology"/>
<dbReference type="AlphaFoldDB" id="A0A940WZG9"/>
<evidence type="ECO:0000313" key="11">
    <source>
        <dbReference type="EMBL" id="MBP3951660.1"/>
    </source>
</evidence>
<dbReference type="PANTHER" id="PTHR32089">
    <property type="entry name" value="METHYL-ACCEPTING CHEMOTAXIS PROTEIN MCPB"/>
    <property type="match status" value="1"/>
</dbReference>
<dbReference type="InterPro" id="IPR003660">
    <property type="entry name" value="HAMP_dom"/>
</dbReference>
<comment type="similarity">
    <text evidence="5">Belongs to the methyl-accepting chemotaxis (MCP) protein family.</text>
</comment>
<evidence type="ECO:0000259" key="10">
    <source>
        <dbReference type="PROSITE" id="PS50885"/>
    </source>
</evidence>
<dbReference type="GO" id="GO:0005886">
    <property type="term" value="C:plasma membrane"/>
    <property type="evidence" value="ECO:0007669"/>
    <property type="project" value="UniProtKB-SubCell"/>
</dbReference>
<evidence type="ECO:0000256" key="7">
    <source>
        <dbReference type="SAM" id="Coils"/>
    </source>
</evidence>
<sequence>MFTKTLNRKILLIMFITAIIPIIAISLANHINTSQAYSELINDQQLTIQNSVTSQLTIASEDLLEISESYASNEQLISALNSDDREQMASVLDGIFQRLKEEHNLEVFEIGDEQGIVFYRAHNPEKFGDDKSGDQAINSALSGESQAGFAFGSSGLNIRAFIPIQSGGQTIGTLQTGLNDVFLQNIIQSLSGVSISLYNDQGESLASTNENIEQITINNDLKKVLTGETITSEDSNYIVTYLPMFEPTQTETIGFVQIKQDISDVSRVIAQNEVIGMVIVLITLVFVIVVSVLFSRGISVPLKQVATNMNEISNGNLLVKDIKYRGKDELKQLSDSVNSMKNNLKEIITNVSKASKNVSNKSEKLTQSAKEVRDGSEQIASTMQELSSGTENQATNSTSLFEVMEDFEAKIQHANNNGNDMANMSTDVLEMTQKGSQLMHQSVSQMKTIDDVVQTSISKVEGLQEQSKKISTLVKVINDIAEQTNLLALNAAIEAARAGEHGKGFAVVADEVRKLAGQASESAQDITSIVSSIQSETGNVVHSLNVGYEEVNKGRNEIELTGQSFEAINESVTEMATKIQEISASLREIANNSHAMKSSIEEIASVSEESAAGVEQVAASAQQSTSSMEEITRNAMELDELAVDLNNHVKRFKL</sequence>
<accession>A0A940WZG9</accession>
<dbReference type="PROSITE" id="PS50885">
    <property type="entry name" value="HAMP"/>
    <property type="match status" value="1"/>
</dbReference>
<keyword evidence="2" id="KW-1003">Cell membrane</keyword>
<gene>
    <name evidence="11" type="ORF">J7W16_10985</name>
</gene>
<keyword evidence="8" id="KW-1133">Transmembrane helix</keyword>
<dbReference type="CDD" id="cd11386">
    <property type="entry name" value="MCP_signal"/>
    <property type="match status" value="1"/>
</dbReference>
<keyword evidence="3 8" id="KW-0472">Membrane</keyword>
<dbReference type="InterPro" id="IPR004089">
    <property type="entry name" value="MCPsignal_dom"/>
</dbReference>
<keyword evidence="12" id="KW-1185">Reference proteome</keyword>
<dbReference type="Gene3D" id="3.30.450.20">
    <property type="entry name" value="PAS domain"/>
    <property type="match status" value="1"/>
</dbReference>
<dbReference type="Pfam" id="PF00672">
    <property type="entry name" value="HAMP"/>
    <property type="match status" value="1"/>
</dbReference>
<evidence type="ECO:0000256" key="8">
    <source>
        <dbReference type="SAM" id="Phobius"/>
    </source>
</evidence>
<dbReference type="SUPFAM" id="SSF103190">
    <property type="entry name" value="Sensory domain-like"/>
    <property type="match status" value="1"/>
</dbReference>
<keyword evidence="8" id="KW-0812">Transmembrane</keyword>
<dbReference type="Gene3D" id="6.10.340.10">
    <property type="match status" value="1"/>
</dbReference>
<dbReference type="Proteomes" id="UP000678228">
    <property type="component" value="Unassembled WGS sequence"/>
</dbReference>
<dbReference type="Pfam" id="PF00015">
    <property type="entry name" value="MCPsignal"/>
    <property type="match status" value="1"/>
</dbReference>
<evidence type="ECO:0000256" key="6">
    <source>
        <dbReference type="PROSITE-ProRule" id="PRU00284"/>
    </source>
</evidence>
<dbReference type="InterPro" id="IPR029151">
    <property type="entry name" value="Sensor-like_sf"/>
</dbReference>
<dbReference type="CDD" id="cd06225">
    <property type="entry name" value="HAMP"/>
    <property type="match status" value="1"/>
</dbReference>
<dbReference type="RefSeq" id="WP_210597358.1">
    <property type="nucleotide sequence ID" value="NZ_JAGKSQ010000004.1"/>
</dbReference>
<dbReference type="InterPro" id="IPR029150">
    <property type="entry name" value="dCache_3"/>
</dbReference>
<feature type="domain" description="HAMP" evidence="10">
    <location>
        <begin position="296"/>
        <end position="349"/>
    </location>
</feature>
<evidence type="ECO:0000256" key="1">
    <source>
        <dbReference type="ARBA" id="ARBA00004236"/>
    </source>
</evidence>
<dbReference type="SUPFAM" id="SSF58104">
    <property type="entry name" value="Methyl-accepting chemotaxis protein (MCP) signaling domain"/>
    <property type="match status" value="1"/>
</dbReference>
<comment type="caution">
    <text evidence="11">The sequence shown here is derived from an EMBL/GenBank/DDBJ whole genome shotgun (WGS) entry which is preliminary data.</text>
</comment>
<dbReference type="Pfam" id="PF14827">
    <property type="entry name" value="dCache_3"/>
    <property type="match status" value="1"/>
</dbReference>
<evidence type="ECO:0000259" key="9">
    <source>
        <dbReference type="PROSITE" id="PS50111"/>
    </source>
</evidence>
<protein>
    <submittedName>
        <fullName evidence="11">HAMP domain-containing protein</fullName>
    </submittedName>
</protein>
<reference evidence="11" key="1">
    <citation type="submission" date="2021-03" db="EMBL/GenBank/DDBJ databases">
        <title>Bacillus suaedae sp. nov., isolated from Suaeda aralocaspica.</title>
        <authorList>
            <person name="Lei R.F.R."/>
        </authorList>
    </citation>
    <scope>NUCLEOTIDE SEQUENCE</scope>
    <source>
        <strain evidence="11">YZJH907-2</strain>
    </source>
</reference>
<evidence type="ECO:0000313" key="12">
    <source>
        <dbReference type="Proteomes" id="UP000678228"/>
    </source>
</evidence>
<dbReference type="GO" id="GO:0007165">
    <property type="term" value="P:signal transduction"/>
    <property type="evidence" value="ECO:0007669"/>
    <property type="project" value="UniProtKB-KW"/>
</dbReference>
<feature type="domain" description="Methyl-accepting transducer" evidence="9">
    <location>
        <begin position="368"/>
        <end position="618"/>
    </location>
</feature>
<name>A0A940WZG9_9BACI</name>
<dbReference type="PROSITE" id="PS50111">
    <property type="entry name" value="CHEMOTAXIS_TRANSDUC_2"/>
    <property type="match status" value="1"/>
</dbReference>
<feature type="coiled-coil region" evidence="7">
    <location>
        <begin position="330"/>
        <end position="357"/>
    </location>
</feature>
<comment type="subcellular location">
    <subcellularLocation>
        <location evidence="1">Cell membrane</location>
    </subcellularLocation>
</comment>
<dbReference type="SMART" id="SM00304">
    <property type="entry name" value="HAMP"/>
    <property type="match status" value="1"/>
</dbReference>
<dbReference type="SMART" id="SM00283">
    <property type="entry name" value="MA"/>
    <property type="match status" value="1"/>
</dbReference>
<dbReference type="Gene3D" id="1.10.287.950">
    <property type="entry name" value="Methyl-accepting chemotaxis protein"/>
    <property type="match status" value="1"/>
</dbReference>
<keyword evidence="7" id="KW-0175">Coiled coil</keyword>
<dbReference type="PANTHER" id="PTHR32089:SF112">
    <property type="entry name" value="LYSOZYME-LIKE PROTEIN-RELATED"/>
    <property type="match status" value="1"/>
</dbReference>
<evidence type="ECO:0000256" key="4">
    <source>
        <dbReference type="ARBA" id="ARBA00023224"/>
    </source>
</evidence>
<keyword evidence="4 6" id="KW-0807">Transducer</keyword>